<dbReference type="Gene3D" id="3.40.50.20">
    <property type="match status" value="1"/>
</dbReference>
<dbReference type="Proteomes" id="UP001228113">
    <property type="component" value="Chromosome"/>
</dbReference>
<keyword evidence="4" id="KW-1185">Reference proteome</keyword>
<dbReference type="EMBL" id="AP027081">
    <property type="protein sequence ID" value="BDU75910.1"/>
    <property type="molecule type" value="Genomic_DNA"/>
</dbReference>
<keyword evidence="1" id="KW-0547">Nucleotide-binding</keyword>
<evidence type="ECO:0000313" key="3">
    <source>
        <dbReference type="EMBL" id="BDU75910.1"/>
    </source>
</evidence>
<dbReference type="NCBIfam" id="NF009405">
    <property type="entry name" value="PRK12767.1-4"/>
    <property type="match status" value="1"/>
</dbReference>
<dbReference type="InterPro" id="IPR011761">
    <property type="entry name" value="ATP-grasp"/>
</dbReference>
<dbReference type="Pfam" id="PF21360">
    <property type="entry name" value="PylC-like_N"/>
    <property type="match status" value="1"/>
</dbReference>
<organism evidence="3 4">
    <name type="scientific">Mesoterricola sediminis</name>
    <dbReference type="NCBI Taxonomy" id="2927980"/>
    <lineage>
        <taxon>Bacteria</taxon>
        <taxon>Pseudomonadati</taxon>
        <taxon>Acidobacteriota</taxon>
        <taxon>Holophagae</taxon>
        <taxon>Holophagales</taxon>
        <taxon>Holophagaceae</taxon>
        <taxon>Mesoterricola</taxon>
    </lineage>
</organism>
<dbReference type="GO" id="GO:0005524">
    <property type="term" value="F:ATP binding"/>
    <property type="evidence" value="ECO:0007669"/>
    <property type="project" value="UniProtKB-UniRule"/>
</dbReference>
<dbReference type="RefSeq" id="WP_316411156.1">
    <property type="nucleotide sequence ID" value="NZ_AP027081.1"/>
</dbReference>
<dbReference type="KEGG" id="msea:METESE_08680"/>
<accession>A0AA48GUK0</accession>
<feature type="domain" description="ATP-grasp" evidence="2">
    <location>
        <begin position="117"/>
        <end position="288"/>
    </location>
</feature>
<reference evidence="3" key="1">
    <citation type="journal article" date="2023" name="Int. J. Syst. Evol. Microbiol.">
        <title>Mesoterricola silvestris gen. nov., sp. nov., Mesoterricola sediminis sp. nov., Geothrix oryzae sp. nov., Geothrix edaphica sp. nov., Geothrix rubra sp. nov., and Geothrix limicola sp. nov., six novel members of Acidobacteriota isolated from soils.</title>
        <authorList>
            <person name="Itoh H."/>
            <person name="Sugisawa Y."/>
            <person name="Mise K."/>
            <person name="Xu Z."/>
            <person name="Kuniyasu M."/>
            <person name="Ushijima N."/>
            <person name="Kawano K."/>
            <person name="Kobayashi E."/>
            <person name="Shiratori Y."/>
            <person name="Masuda Y."/>
            <person name="Senoo K."/>
        </authorList>
    </citation>
    <scope>NUCLEOTIDE SEQUENCE</scope>
    <source>
        <strain evidence="3">W786</strain>
    </source>
</reference>
<dbReference type="SUPFAM" id="SSF56059">
    <property type="entry name" value="Glutathione synthetase ATP-binding domain-like"/>
    <property type="match status" value="1"/>
</dbReference>
<dbReference type="InterPro" id="IPR048764">
    <property type="entry name" value="PylC_N"/>
</dbReference>
<dbReference type="AlphaFoldDB" id="A0AA48GUK0"/>
<dbReference type="InterPro" id="IPR013815">
    <property type="entry name" value="ATP_grasp_subdomain_1"/>
</dbReference>
<protein>
    <submittedName>
        <fullName evidence="3">Carbamoyl phosphate synthase-like protein</fullName>
    </submittedName>
</protein>
<sequence>MNILITSAGRRSSLVEAFKAAAHPRGGRVLVADVDALAPTCALADGAFQVPKVTHPDYLATLLALCRAEGVRVVVPTIDTELPVLAHEAQVFRSAGILPVISQPAFIEICMDKWRTAEVFAGAGVAVPRSWLPGMPAPPDLDQVFVKPRRGSASLHAYAAPAADLPRLLPQVPDPILQELLDGREVTIDAFLDFDGRPLHYVPRERIRTLGGESIQGVTLDLPDLDAWLGGILGVCSRLGARGPLTLQAFLTARGPVLTEINPRFGGGFPLARAAGGDYPAWILDLAEGRPVAPSLGAYRRGLYMTRHYTEIFLDRLPWPL</sequence>
<dbReference type="Gene3D" id="3.30.1490.20">
    <property type="entry name" value="ATP-grasp fold, A domain"/>
    <property type="match status" value="1"/>
</dbReference>
<evidence type="ECO:0000259" key="2">
    <source>
        <dbReference type="PROSITE" id="PS50975"/>
    </source>
</evidence>
<evidence type="ECO:0000313" key="4">
    <source>
        <dbReference type="Proteomes" id="UP001228113"/>
    </source>
</evidence>
<name>A0AA48GUK0_9BACT</name>
<dbReference type="Gene3D" id="3.30.470.20">
    <property type="entry name" value="ATP-grasp fold, B domain"/>
    <property type="match status" value="1"/>
</dbReference>
<dbReference type="Pfam" id="PF15632">
    <property type="entry name" value="ATPgrasp_Ter"/>
    <property type="match status" value="1"/>
</dbReference>
<gene>
    <name evidence="3" type="ORF">METESE_08680</name>
</gene>
<dbReference type="PROSITE" id="PS50975">
    <property type="entry name" value="ATP_GRASP"/>
    <property type="match status" value="1"/>
</dbReference>
<keyword evidence="1" id="KW-0067">ATP-binding</keyword>
<dbReference type="GO" id="GO:0046872">
    <property type="term" value="F:metal ion binding"/>
    <property type="evidence" value="ECO:0007669"/>
    <property type="project" value="InterPro"/>
</dbReference>
<proteinExistence type="predicted"/>
<evidence type="ECO:0000256" key="1">
    <source>
        <dbReference type="PROSITE-ProRule" id="PRU00409"/>
    </source>
</evidence>